<comment type="caution">
    <text evidence="2">The sequence shown here is derived from an EMBL/GenBank/DDBJ whole genome shotgun (WGS) entry which is preliminary data.</text>
</comment>
<name>A0ABX0C1M1_9PSEU</name>
<reference evidence="2 3" key="1">
    <citation type="submission" date="2020-01" db="EMBL/GenBank/DDBJ databases">
        <title>Insect and environment-associated Actinomycetes.</title>
        <authorList>
            <person name="Currrie C."/>
            <person name="Chevrette M."/>
            <person name="Carlson C."/>
            <person name="Stubbendieck R."/>
            <person name="Wendt-Pienkowski E."/>
        </authorList>
    </citation>
    <scope>NUCLEOTIDE SEQUENCE [LARGE SCALE GENOMIC DNA]</scope>
    <source>
        <strain evidence="2 3">SID8386</strain>
    </source>
</reference>
<dbReference type="EMBL" id="JAAGNC010000128">
    <property type="protein sequence ID" value="NEC58945.1"/>
    <property type="molecule type" value="Genomic_DNA"/>
</dbReference>
<dbReference type="InterPro" id="IPR043519">
    <property type="entry name" value="NT_sf"/>
</dbReference>
<feature type="domain" description="Polymerase nucleotidyl transferase" evidence="1">
    <location>
        <begin position="23"/>
        <end position="65"/>
    </location>
</feature>
<evidence type="ECO:0000259" key="1">
    <source>
        <dbReference type="Pfam" id="PF01909"/>
    </source>
</evidence>
<evidence type="ECO:0000313" key="2">
    <source>
        <dbReference type="EMBL" id="NEC58945.1"/>
    </source>
</evidence>
<protein>
    <submittedName>
        <fullName evidence="2">Nucleotidyltransferase domain-containing protein</fullName>
    </submittedName>
</protein>
<organism evidence="2 3">
    <name type="scientific">Amycolatopsis rubida</name>
    <dbReference type="NCBI Taxonomy" id="112413"/>
    <lineage>
        <taxon>Bacteria</taxon>
        <taxon>Bacillati</taxon>
        <taxon>Actinomycetota</taxon>
        <taxon>Actinomycetes</taxon>
        <taxon>Pseudonocardiales</taxon>
        <taxon>Pseudonocardiaceae</taxon>
        <taxon>Amycolatopsis</taxon>
    </lineage>
</organism>
<keyword evidence="3" id="KW-1185">Reference proteome</keyword>
<dbReference type="SUPFAM" id="SSF81301">
    <property type="entry name" value="Nucleotidyltransferase"/>
    <property type="match status" value="1"/>
</dbReference>
<dbReference type="Proteomes" id="UP000470404">
    <property type="component" value="Unassembled WGS sequence"/>
</dbReference>
<accession>A0ABX0C1M1</accession>
<gene>
    <name evidence="2" type="ORF">G3I59_25950</name>
</gene>
<sequence length="262" mass="28593">MPVPTLGAQLFEVAERVRVRAELIAAARQDVDITGAALVGSAARGAEDRWSDIDLVLQLAEDADESAIVARWTRSLDEKFGVADTLDVTSREGVRYRVFLLGSSLQVDLSFWPHDLFRATEDGFQLVFGQANEPASAAEPDSAQVIGMAWLYAVHARSAIARGRTWQALLMLDDLRDQIIALECLRHGLNPGHGREVDRLPEPVLATLRDGRAASVSLTELERSRQALLQHYLAAVAHHDAERAVALRRALDQRGAGGTTSS</sequence>
<dbReference type="Gene3D" id="3.30.460.10">
    <property type="entry name" value="Beta Polymerase, domain 2"/>
    <property type="match status" value="1"/>
</dbReference>
<proteinExistence type="predicted"/>
<evidence type="ECO:0000313" key="3">
    <source>
        <dbReference type="Proteomes" id="UP000470404"/>
    </source>
</evidence>
<dbReference type="CDD" id="cd05403">
    <property type="entry name" value="NT_KNTase_like"/>
    <property type="match status" value="1"/>
</dbReference>
<dbReference type="InterPro" id="IPR002934">
    <property type="entry name" value="Polymerase_NTP_transf_dom"/>
</dbReference>
<dbReference type="Pfam" id="PF01909">
    <property type="entry name" value="NTP_transf_2"/>
    <property type="match status" value="1"/>
</dbReference>